<keyword evidence="2" id="KW-0813">Transport</keyword>
<dbReference type="Gene3D" id="1.25.10.10">
    <property type="entry name" value="Leucine-rich Repeat Variant"/>
    <property type="match status" value="1"/>
</dbReference>
<dbReference type="AlphaFoldDB" id="A0A914QCA4"/>
<evidence type="ECO:0000256" key="2">
    <source>
        <dbReference type="ARBA" id="ARBA00022448"/>
    </source>
</evidence>
<dbReference type="GO" id="GO:0015031">
    <property type="term" value="P:protein transport"/>
    <property type="evidence" value="ECO:0007669"/>
    <property type="project" value="UniProtKB-KW"/>
</dbReference>
<evidence type="ECO:0000256" key="1">
    <source>
        <dbReference type="ARBA" id="ARBA00010394"/>
    </source>
</evidence>
<protein>
    <submittedName>
        <fullName evidence="5">Uncharacterized protein</fullName>
    </submittedName>
</protein>
<name>A0A914QCA4_9BILA</name>
<accession>A0A914QCA4</accession>
<keyword evidence="4" id="KW-1185">Reference proteome</keyword>
<dbReference type="SUPFAM" id="SSF48371">
    <property type="entry name" value="ARM repeat"/>
    <property type="match status" value="1"/>
</dbReference>
<keyword evidence="3" id="KW-0653">Protein transport</keyword>
<evidence type="ECO:0000313" key="4">
    <source>
        <dbReference type="Proteomes" id="UP000887578"/>
    </source>
</evidence>
<sequence>MLLASATTTGIVKVIAYHAKNSTDYFIRDQAIMCLGNITSDCDTCRKYVMETSIFETVLDLLQTPINLTAEQRDHYAWTLQNIIRPSPTAPDLNVLLTQVERQKMLKIAIGLITFPPPDASIIQGVELLNDWIMIDEAKSTGLSIVENETLMNHLLQIFDGNDDTSSSKVIRCIGNLVFNDDDVIQKIIDYGFVSSMDARRLTAGVELESDIIWCLSNILGSLRASCVHAIYDRKELLQYLFHNCYSYEIDIRRESIFCVMNTCTFFQGEEQKELYQRFFGKIIIKTLYGFTNEHIASMAETVQGILTHCIDEMKKNNPIYKKMICENGFEGAVQRRYELTQKTLQTFDVETPHGRKLIQLLSVCEEALLSIRDYKSMFFNVEHQH</sequence>
<dbReference type="WBParaSite" id="PDA_v2.g29244.t1">
    <property type="protein sequence ID" value="PDA_v2.g29244.t1"/>
    <property type="gene ID" value="PDA_v2.g29244"/>
</dbReference>
<proteinExistence type="inferred from homology"/>
<evidence type="ECO:0000313" key="5">
    <source>
        <dbReference type="WBParaSite" id="PDA_v2.g29244.t1"/>
    </source>
</evidence>
<dbReference type="InterPro" id="IPR016024">
    <property type="entry name" value="ARM-type_fold"/>
</dbReference>
<reference evidence="5" key="1">
    <citation type="submission" date="2022-11" db="UniProtKB">
        <authorList>
            <consortium name="WormBaseParasite"/>
        </authorList>
    </citation>
    <scope>IDENTIFICATION</scope>
</reference>
<evidence type="ECO:0000256" key="3">
    <source>
        <dbReference type="ARBA" id="ARBA00022927"/>
    </source>
</evidence>
<dbReference type="PANTHER" id="PTHR23316">
    <property type="entry name" value="IMPORTIN ALPHA"/>
    <property type="match status" value="1"/>
</dbReference>
<dbReference type="InterPro" id="IPR011989">
    <property type="entry name" value="ARM-like"/>
</dbReference>
<organism evidence="4 5">
    <name type="scientific">Panagrolaimus davidi</name>
    <dbReference type="NCBI Taxonomy" id="227884"/>
    <lineage>
        <taxon>Eukaryota</taxon>
        <taxon>Metazoa</taxon>
        <taxon>Ecdysozoa</taxon>
        <taxon>Nematoda</taxon>
        <taxon>Chromadorea</taxon>
        <taxon>Rhabditida</taxon>
        <taxon>Tylenchina</taxon>
        <taxon>Panagrolaimomorpha</taxon>
        <taxon>Panagrolaimoidea</taxon>
        <taxon>Panagrolaimidae</taxon>
        <taxon>Panagrolaimus</taxon>
    </lineage>
</organism>
<comment type="similarity">
    <text evidence="1">Belongs to the importin alpha family.</text>
</comment>
<dbReference type="Proteomes" id="UP000887578">
    <property type="component" value="Unplaced"/>
</dbReference>